<organism evidence="2">
    <name type="scientific">Siphoviridae sp. ctoOf8</name>
    <dbReference type="NCBI Taxonomy" id="2825668"/>
    <lineage>
        <taxon>Viruses</taxon>
        <taxon>Duplodnaviria</taxon>
        <taxon>Heunggongvirae</taxon>
        <taxon>Uroviricota</taxon>
        <taxon>Caudoviricetes</taxon>
    </lineage>
</organism>
<keyword evidence="1" id="KW-1133">Transmembrane helix</keyword>
<proteinExistence type="predicted"/>
<protein>
    <submittedName>
        <fullName evidence="2">Holin</fullName>
    </submittedName>
</protein>
<keyword evidence="1" id="KW-0812">Transmembrane</keyword>
<keyword evidence="1" id="KW-0472">Membrane</keyword>
<reference evidence="2" key="1">
    <citation type="journal article" date="2021" name="Proc. Natl. Acad. Sci. U.S.A.">
        <title>A Catalog of Tens of Thousands of Viruses from Human Metagenomes Reveals Hidden Associations with Chronic Diseases.</title>
        <authorList>
            <person name="Tisza M.J."/>
            <person name="Buck C.B."/>
        </authorList>
    </citation>
    <scope>NUCLEOTIDE SEQUENCE</scope>
    <source>
        <strain evidence="2">CtoOf8</strain>
    </source>
</reference>
<dbReference type="EMBL" id="BK015646">
    <property type="protein sequence ID" value="DAE17792.1"/>
    <property type="molecule type" value="Genomic_DNA"/>
</dbReference>
<feature type="transmembrane region" description="Helical" evidence="1">
    <location>
        <begin position="69"/>
        <end position="93"/>
    </location>
</feature>
<sequence length="175" mass="19926">MSKTELLSLCRVGNSIIYKSAFSGFSVFRQTNPHTREYKPIQNLYGVHRAIIEPQKGDNMELLGILKQVPAPVLLIAVLVILAATVVIVFQYLKQKGLDGIRADVYQLILKAEHMYRESGTGKQKFEWVIQQARGLLPKWLQVFVTEKALKEIVQNWFDGIKDLLDDGKINQSQK</sequence>
<name>A0A8S5QFD7_9CAUD</name>
<accession>A0A8S5QFD7</accession>
<evidence type="ECO:0000313" key="2">
    <source>
        <dbReference type="EMBL" id="DAE17792.1"/>
    </source>
</evidence>
<evidence type="ECO:0000256" key="1">
    <source>
        <dbReference type="SAM" id="Phobius"/>
    </source>
</evidence>